<evidence type="ECO:0000313" key="3">
    <source>
        <dbReference type="Proteomes" id="UP001410795"/>
    </source>
</evidence>
<sequence>MTRAAVDGSDDICRAPARTQLALLETGVLSAAELLAEHLARIDAVNGQVNAVVSIDRELAVEAARASDRRRADGSPRKALEGLPTAFKDLEEAAGLRTTWGSPRFAHHVSAHDSDVVARIRAAGAVPMGKTNTPEFGTGSHTQNDVFGVTRNPYDTSRSAGGSSGGAAAALAAGMLPIADGSDLGGSLRNPASFCNVVGFRPTPGLVPNSPGRDLWNSMPVKGPMARTVRDAALLLAVLAGPSATSPLSSAVDGSRFAAVAETSPDQGMLRGLRVAWSPTVGGLDIDPRVRSVLEQRAVAELRAAGAIVVERDLVEELEGVDEAFRILRAHGYAASFRDVLASSREVLSPELIANTEWGLDLTAADLARAEDLRMRAFQRFAALFAEIDVVAAPAAAVPPFPIEERWVREIDGVAQSDYLQWMRAAWRFTPLGGASMSLPCGFTDDGLPVGLQLVTAPRNDELLLRVAAAFEERVPAWREPPRVLHAAAQGTR</sequence>
<dbReference type="InterPro" id="IPR023631">
    <property type="entry name" value="Amidase_dom"/>
</dbReference>
<dbReference type="Pfam" id="PF01425">
    <property type="entry name" value="Amidase"/>
    <property type="match status" value="1"/>
</dbReference>
<dbReference type="PROSITE" id="PS00571">
    <property type="entry name" value="AMIDASES"/>
    <property type="match status" value="1"/>
</dbReference>
<dbReference type="RefSeq" id="WP_221855601.1">
    <property type="nucleotide sequence ID" value="NZ_BAAAYV010000005.1"/>
</dbReference>
<protein>
    <submittedName>
        <fullName evidence="2">Amidase</fullName>
    </submittedName>
</protein>
<dbReference type="EMBL" id="BAAAYV010000005">
    <property type="protein sequence ID" value="GAA3651883.1"/>
    <property type="molecule type" value="Genomic_DNA"/>
</dbReference>
<feature type="domain" description="Amidase" evidence="1">
    <location>
        <begin position="33"/>
        <end position="465"/>
    </location>
</feature>
<dbReference type="PANTHER" id="PTHR11895">
    <property type="entry name" value="TRANSAMIDASE"/>
    <property type="match status" value="1"/>
</dbReference>
<dbReference type="PANTHER" id="PTHR11895:SF76">
    <property type="entry name" value="INDOLEACETAMIDE HYDROLASE"/>
    <property type="match status" value="1"/>
</dbReference>
<dbReference type="Proteomes" id="UP001410795">
    <property type="component" value="Unassembled WGS sequence"/>
</dbReference>
<gene>
    <name evidence="2" type="ORF">GCM10022202_09530</name>
</gene>
<dbReference type="InterPro" id="IPR036928">
    <property type="entry name" value="AS_sf"/>
</dbReference>
<evidence type="ECO:0000313" key="2">
    <source>
        <dbReference type="EMBL" id="GAA3651883.1"/>
    </source>
</evidence>
<name>A0ABP7B938_9MICO</name>
<dbReference type="SUPFAM" id="SSF75304">
    <property type="entry name" value="Amidase signature (AS) enzymes"/>
    <property type="match status" value="1"/>
</dbReference>
<dbReference type="InterPro" id="IPR020556">
    <property type="entry name" value="Amidase_CS"/>
</dbReference>
<organism evidence="2 3">
    <name type="scientific">Microbacterium marinilacus</name>
    <dbReference type="NCBI Taxonomy" id="415209"/>
    <lineage>
        <taxon>Bacteria</taxon>
        <taxon>Bacillati</taxon>
        <taxon>Actinomycetota</taxon>
        <taxon>Actinomycetes</taxon>
        <taxon>Micrococcales</taxon>
        <taxon>Microbacteriaceae</taxon>
        <taxon>Microbacterium</taxon>
    </lineage>
</organism>
<keyword evidence="3" id="KW-1185">Reference proteome</keyword>
<proteinExistence type="predicted"/>
<evidence type="ECO:0000259" key="1">
    <source>
        <dbReference type="Pfam" id="PF01425"/>
    </source>
</evidence>
<reference evidence="3" key="1">
    <citation type="journal article" date="2019" name="Int. J. Syst. Evol. Microbiol.">
        <title>The Global Catalogue of Microorganisms (GCM) 10K type strain sequencing project: providing services to taxonomists for standard genome sequencing and annotation.</title>
        <authorList>
            <consortium name="The Broad Institute Genomics Platform"/>
            <consortium name="The Broad Institute Genome Sequencing Center for Infectious Disease"/>
            <person name="Wu L."/>
            <person name="Ma J."/>
        </authorList>
    </citation>
    <scope>NUCLEOTIDE SEQUENCE [LARGE SCALE GENOMIC DNA]</scope>
    <source>
        <strain evidence="3">JCM 16546</strain>
    </source>
</reference>
<accession>A0ABP7B938</accession>
<comment type="caution">
    <text evidence="2">The sequence shown here is derived from an EMBL/GenBank/DDBJ whole genome shotgun (WGS) entry which is preliminary data.</text>
</comment>
<dbReference type="InterPro" id="IPR000120">
    <property type="entry name" value="Amidase"/>
</dbReference>
<dbReference type="Gene3D" id="3.90.1300.10">
    <property type="entry name" value="Amidase signature (AS) domain"/>
    <property type="match status" value="1"/>
</dbReference>